<evidence type="ECO:0000313" key="3">
    <source>
        <dbReference type="Proteomes" id="UP000286415"/>
    </source>
</evidence>
<keyword evidence="3" id="KW-1185">Reference proteome</keyword>
<proteinExistence type="predicted"/>
<evidence type="ECO:0000256" key="1">
    <source>
        <dbReference type="SAM" id="SignalP"/>
    </source>
</evidence>
<gene>
    <name evidence="2" type="ORF">CSKR_108604</name>
</gene>
<reference evidence="2 3" key="2">
    <citation type="journal article" date="2021" name="Genomics">
        <title>High-quality reference genome for Clonorchis sinensis.</title>
        <authorList>
            <person name="Young N.D."/>
            <person name="Stroehlein A.J."/>
            <person name="Kinkar L."/>
            <person name="Wang T."/>
            <person name="Sohn W.M."/>
            <person name="Chang B.C.H."/>
            <person name="Kaur P."/>
            <person name="Weisz D."/>
            <person name="Dudchenko O."/>
            <person name="Aiden E.L."/>
            <person name="Korhonen P.K."/>
            <person name="Gasser R.B."/>
        </authorList>
    </citation>
    <scope>NUCLEOTIDE SEQUENCE [LARGE SCALE GENOMIC DNA]</scope>
    <source>
        <strain evidence="2">Cs-k2</strain>
    </source>
</reference>
<dbReference type="AlphaFoldDB" id="A0A8T1M0J9"/>
<feature type="signal peptide" evidence="1">
    <location>
        <begin position="1"/>
        <end position="18"/>
    </location>
</feature>
<evidence type="ECO:0000313" key="2">
    <source>
        <dbReference type="EMBL" id="KAG5442412.1"/>
    </source>
</evidence>
<name>A0A8T1M0J9_CLOSI</name>
<protein>
    <submittedName>
        <fullName evidence="2">Uncharacterized protein</fullName>
    </submittedName>
</protein>
<sequence>MWFVFLLTVLVGTAFTRSIPEYELCMDACGEDPHEDDISAVANVAVCRNRCIRDEKNRCLEKHHDKQPEKRKCWEDALFRCIVLCGDEADCLHTCRILYTPPVVP</sequence>
<dbReference type="Proteomes" id="UP000286415">
    <property type="component" value="Unassembled WGS sequence"/>
</dbReference>
<organism evidence="2 3">
    <name type="scientific">Clonorchis sinensis</name>
    <name type="common">Chinese liver fluke</name>
    <dbReference type="NCBI Taxonomy" id="79923"/>
    <lineage>
        <taxon>Eukaryota</taxon>
        <taxon>Metazoa</taxon>
        <taxon>Spiralia</taxon>
        <taxon>Lophotrochozoa</taxon>
        <taxon>Platyhelminthes</taxon>
        <taxon>Trematoda</taxon>
        <taxon>Digenea</taxon>
        <taxon>Opisthorchiida</taxon>
        <taxon>Opisthorchiata</taxon>
        <taxon>Opisthorchiidae</taxon>
        <taxon>Clonorchis</taxon>
    </lineage>
</organism>
<keyword evidence="1" id="KW-0732">Signal</keyword>
<dbReference type="EMBL" id="NIRI02000076">
    <property type="protein sequence ID" value="KAG5442412.1"/>
    <property type="molecule type" value="Genomic_DNA"/>
</dbReference>
<feature type="chain" id="PRO_5035848845" evidence="1">
    <location>
        <begin position="19"/>
        <end position="105"/>
    </location>
</feature>
<reference evidence="2 3" key="1">
    <citation type="journal article" date="2018" name="Biotechnol. Adv.">
        <title>Improved genomic resources and new bioinformatic workflow for the carcinogenic parasite Clonorchis sinensis: Biotechnological implications.</title>
        <authorList>
            <person name="Wang D."/>
            <person name="Korhonen P.K."/>
            <person name="Gasser R.B."/>
            <person name="Young N.D."/>
        </authorList>
    </citation>
    <scope>NUCLEOTIDE SEQUENCE [LARGE SCALE GENOMIC DNA]</scope>
    <source>
        <strain evidence="2">Cs-k2</strain>
    </source>
</reference>
<accession>A0A8T1M0J9</accession>
<comment type="caution">
    <text evidence="2">The sequence shown here is derived from an EMBL/GenBank/DDBJ whole genome shotgun (WGS) entry which is preliminary data.</text>
</comment>